<evidence type="ECO:0000313" key="1">
    <source>
        <dbReference type="EMBL" id="DAE24614.1"/>
    </source>
</evidence>
<dbReference type="EMBL" id="BK015778">
    <property type="protein sequence ID" value="DAE24614.1"/>
    <property type="molecule type" value="Genomic_DNA"/>
</dbReference>
<accession>A0A8S5QZH2</accession>
<organism evidence="1">
    <name type="scientific">virus sp. ctPLL24</name>
    <dbReference type="NCBI Taxonomy" id="2826802"/>
    <lineage>
        <taxon>Viruses</taxon>
    </lineage>
</organism>
<sequence>MTIGSEGCPAVRGTLSFFYLFKLRLYSSGLGMWHDASNG</sequence>
<protein>
    <submittedName>
        <fullName evidence="1">Uncharacterized protein</fullName>
    </submittedName>
</protein>
<reference evidence="1" key="1">
    <citation type="journal article" date="2021" name="Proc. Natl. Acad. Sci. U.S.A.">
        <title>A Catalog of Tens of Thousands of Viruses from Human Metagenomes Reveals Hidden Associations with Chronic Diseases.</title>
        <authorList>
            <person name="Tisza M.J."/>
            <person name="Buck C.B."/>
        </authorList>
    </citation>
    <scope>NUCLEOTIDE SEQUENCE</scope>
    <source>
        <strain evidence="1">CtPLL24</strain>
    </source>
</reference>
<name>A0A8S5QZH2_9VIRU</name>
<proteinExistence type="predicted"/>